<dbReference type="eggNOG" id="ENOG502RSYW">
    <property type="taxonomic scope" value="Eukaryota"/>
</dbReference>
<dbReference type="InterPro" id="IPR029058">
    <property type="entry name" value="AB_hydrolase_fold"/>
</dbReference>
<organism evidence="3 4">
    <name type="scientific">Theileria equi strain WA</name>
    <dbReference type="NCBI Taxonomy" id="1537102"/>
    <lineage>
        <taxon>Eukaryota</taxon>
        <taxon>Sar</taxon>
        <taxon>Alveolata</taxon>
        <taxon>Apicomplexa</taxon>
        <taxon>Aconoidasida</taxon>
        <taxon>Piroplasmida</taxon>
        <taxon>Theileriidae</taxon>
        <taxon>Theileria</taxon>
    </lineage>
</organism>
<feature type="chain" id="PRO_5003939892" description="Serine aminopeptidase S33 domain-containing protein" evidence="1">
    <location>
        <begin position="17"/>
        <end position="771"/>
    </location>
</feature>
<sequence length="771" mass="89007">MPFLWVLFLFIRHSLAESEEPGKSEKNVTLDLLAIDSSFIETFTRKPYGINTRIHVAKDGYRILSVWDGQSLLWTSSNGYCCDHVSVVRFKEKSGFSTAFVARLVAVYASDGKGAKKPLYYEKDGEKWEAVEEEKFYKSFHHEALKTSTLKNLVLNMSGENKSPEFLSSSPDFPFLVYAPNVGYRIKKVTFGTAMRIRNNKLYVMWSRSSKDEHCIYASFYPKKDPKVGYLVIETKNGLQEKFYAKTGTFGGWSTKTKEDYLTRLKQAGFKESGFNNEITTDVFNMNKSNFYIKDLEFQGNFVHFCTPCVGLRLRSIVDDDSVVWKASEETERCTFMNLIARGASAVLFILVEDPVNARKVLYFKKDVGGWSPTDKDGYYYALTEQNGLDPLRRLENQKVIMSSFTNRQGLRLISYTSKVDKPKGNVILVHGVRSHFTSEFCASRTEWNFKHLGFSMFQTPDDIFSRETKQSTNNIVLYREIFEHARLDGMDAFEVTPRYDYRHSFVEFLNGLGYNVYGFDLQSLGLSESISAPRCHVTAFKDYIYDLLQFISIVKRGKFGDPSETWDEDLIYGQIPVDKKTFLMGQSMGGNIVFQAIQKFYRNAKEGTRLVDGLIVTSGMFNVDNYLKEWNKIAHLLLRFHAWRSPEKTNAYEGFLNYGEIFELFTRYHDPFFHTNWLTFKTTVSMFSACDDVKKSENMVNYPRNLPTLFIHTRDDYICGINGPIDILERIASSEYTRLIELSGSLHYITADQPFFIIKPHIKELLDQYT</sequence>
<keyword evidence="1" id="KW-0732">Signal</keyword>
<name>L0AYE2_THEEQ</name>
<dbReference type="InterPro" id="IPR007480">
    <property type="entry name" value="DUF529"/>
</dbReference>
<dbReference type="PANTHER" id="PTHR11614">
    <property type="entry name" value="PHOSPHOLIPASE-RELATED"/>
    <property type="match status" value="1"/>
</dbReference>
<dbReference type="InterPro" id="IPR051044">
    <property type="entry name" value="MAG_DAG_Lipase"/>
</dbReference>
<accession>L0AYE2</accession>
<evidence type="ECO:0000313" key="3">
    <source>
        <dbReference type="EMBL" id="AFZ80031.1"/>
    </source>
</evidence>
<protein>
    <recommendedName>
        <fullName evidence="2">Serine aminopeptidase S33 domain-containing protein</fullName>
    </recommendedName>
</protein>
<evidence type="ECO:0000259" key="2">
    <source>
        <dbReference type="Pfam" id="PF12146"/>
    </source>
</evidence>
<dbReference type="SUPFAM" id="SSF53474">
    <property type="entry name" value="alpha/beta-Hydrolases"/>
    <property type="match status" value="1"/>
</dbReference>
<dbReference type="InterPro" id="IPR022742">
    <property type="entry name" value="Hydrolase_4"/>
</dbReference>
<feature type="signal peptide" evidence="1">
    <location>
        <begin position="1"/>
        <end position="16"/>
    </location>
</feature>
<dbReference type="Pfam" id="PF12146">
    <property type="entry name" value="Hydrolase_4"/>
    <property type="match status" value="1"/>
</dbReference>
<feature type="domain" description="Serine aminopeptidase S33" evidence="2">
    <location>
        <begin position="502"/>
        <end position="753"/>
    </location>
</feature>
<dbReference type="EMBL" id="CP001669">
    <property type="protein sequence ID" value="AFZ80031.1"/>
    <property type="molecule type" value="Genomic_DNA"/>
</dbReference>
<keyword evidence="4" id="KW-1185">Reference proteome</keyword>
<evidence type="ECO:0000256" key="1">
    <source>
        <dbReference type="SAM" id="SignalP"/>
    </source>
</evidence>
<dbReference type="KEGG" id="beq:BEWA_028810"/>
<dbReference type="Gene3D" id="3.40.50.1820">
    <property type="entry name" value="alpha/beta hydrolase"/>
    <property type="match status" value="1"/>
</dbReference>
<gene>
    <name evidence="3" type="ORF">BEWA_028810</name>
</gene>
<proteinExistence type="predicted"/>
<dbReference type="AlphaFoldDB" id="L0AYE2"/>
<dbReference type="RefSeq" id="XP_004829697.1">
    <property type="nucleotide sequence ID" value="XM_004829640.1"/>
</dbReference>
<dbReference type="Pfam" id="PF04385">
    <property type="entry name" value="FAINT"/>
    <property type="match status" value="1"/>
</dbReference>
<dbReference type="Proteomes" id="UP000031512">
    <property type="component" value="Chromosome 1"/>
</dbReference>
<dbReference type="GeneID" id="15807229"/>
<dbReference type="VEuPathDB" id="PiroplasmaDB:BEWA_028810"/>
<reference evidence="3 4" key="1">
    <citation type="journal article" date="2012" name="BMC Genomics">
        <title>Comparative genomic analysis and phylogenetic position of Theileria equi.</title>
        <authorList>
            <person name="Kappmeyer L.S."/>
            <person name="Thiagarajan M."/>
            <person name="Herndon D.R."/>
            <person name="Ramsay J.D."/>
            <person name="Caler E."/>
            <person name="Djikeng A."/>
            <person name="Gillespie J.J."/>
            <person name="Lau A.O."/>
            <person name="Roalson E.H."/>
            <person name="Silva J.C."/>
            <person name="Silva M.G."/>
            <person name="Suarez C.E."/>
            <person name="Ueti M.W."/>
            <person name="Nene V.M."/>
            <person name="Mealey R.H."/>
            <person name="Knowles D.P."/>
            <person name="Brayton K.A."/>
        </authorList>
    </citation>
    <scope>NUCLEOTIDE SEQUENCE [LARGE SCALE GENOMIC DNA]</scope>
    <source>
        <strain evidence="3 4">WA</strain>
    </source>
</reference>
<dbReference type="OrthoDB" id="2498029at2759"/>
<evidence type="ECO:0000313" key="4">
    <source>
        <dbReference type="Proteomes" id="UP000031512"/>
    </source>
</evidence>
<dbReference type="STRING" id="1537102.L0AYE2"/>